<protein>
    <submittedName>
        <fullName evidence="1">Uncharacterized protein</fullName>
    </submittedName>
</protein>
<name>A0ACC1TKK7_9AGAR</name>
<evidence type="ECO:0000313" key="2">
    <source>
        <dbReference type="Proteomes" id="UP001163835"/>
    </source>
</evidence>
<dbReference type="Proteomes" id="UP001163835">
    <property type="component" value="Unassembled WGS sequence"/>
</dbReference>
<sequence>MSSLTPLIGALATCFNKRPGIVKWNIQDADIEVWGKVKSTDSDAGDTIRASEVGKIRDDHRDASFVRYEMLVDQHAHRWDVQPEFMPETFYGQLQWIYLMRSNPPCSELNLSQPMTTIIMAQIQECKINSESIPHLDIHFYTSTGQTHVTDITSVQCVVGRVPCSMGAWQEWGVIDRSGTLGRAIFLEDDTGNFDN</sequence>
<proteinExistence type="predicted"/>
<accession>A0ACC1TKK7</accession>
<keyword evidence="2" id="KW-1185">Reference proteome</keyword>
<dbReference type="EMBL" id="MU795748">
    <property type="protein sequence ID" value="KAJ3804936.1"/>
    <property type="molecule type" value="Genomic_DNA"/>
</dbReference>
<reference evidence="1" key="1">
    <citation type="submission" date="2022-09" db="EMBL/GenBank/DDBJ databases">
        <title>A Global Phylogenomic Analysis of the Shiitake Genus Lentinula.</title>
        <authorList>
            <consortium name="DOE Joint Genome Institute"/>
            <person name="Sierra-Patev S."/>
            <person name="Min B."/>
            <person name="Naranjo-Ortiz M."/>
            <person name="Looney B."/>
            <person name="Konkel Z."/>
            <person name="Slot J.C."/>
            <person name="Sakamoto Y."/>
            <person name="Steenwyk J.L."/>
            <person name="Rokas A."/>
            <person name="Carro J."/>
            <person name="Camarero S."/>
            <person name="Ferreira P."/>
            <person name="Molpeceres G."/>
            <person name="Ruiz-Duenas F.J."/>
            <person name="Serrano A."/>
            <person name="Henrissat B."/>
            <person name="Drula E."/>
            <person name="Hughes K.W."/>
            <person name="Mata J.L."/>
            <person name="Ishikawa N.K."/>
            <person name="Vargas-Isla R."/>
            <person name="Ushijima S."/>
            <person name="Smith C.A."/>
            <person name="Ahrendt S."/>
            <person name="Andreopoulos W."/>
            <person name="He G."/>
            <person name="Labutti K."/>
            <person name="Lipzen A."/>
            <person name="Ng V."/>
            <person name="Riley R."/>
            <person name="Sandor L."/>
            <person name="Barry K."/>
            <person name="Martinez A.T."/>
            <person name="Xiao Y."/>
            <person name="Gibbons J.G."/>
            <person name="Terashima K."/>
            <person name="Grigoriev I.V."/>
            <person name="Hibbett D.S."/>
        </authorList>
    </citation>
    <scope>NUCLEOTIDE SEQUENCE</scope>
    <source>
        <strain evidence="1">TMI1499</strain>
    </source>
</reference>
<comment type="caution">
    <text evidence="1">The sequence shown here is derived from an EMBL/GenBank/DDBJ whole genome shotgun (WGS) entry which is preliminary data.</text>
</comment>
<evidence type="ECO:0000313" key="1">
    <source>
        <dbReference type="EMBL" id="KAJ3804936.1"/>
    </source>
</evidence>
<gene>
    <name evidence="1" type="ORF">F5876DRAFT_70217</name>
</gene>
<organism evidence="1 2">
    <name type="scientific">Lentinula aff. lateritia</name>
    <dbReference type="NCBI Taxonomy" id="2804960"/>
    <lineage>
        <taxon>Eukaryota</taxon>
        <taxon>Fungi</taxon>
        <taxon>Dikarya</taxon>
        <taxon>Basidiomycota</taxon>
        <taxon>Agaricomycotina</taxon>
        <taxon>Agaricomycetes</taxon>
        <taxon>Agaricomycetidae</taxon>
        <taxon>Agaricales</taxon>
        <taxon>Marasmiineae</taxon>
        <taxon>Omphalotaceae</taxon>
        <taxon>Lentinula</taxon>
    </lineage>
</organism>